<feature type="transmembrane region" description="Helical" evidence="7">
    <location>
        <begin position="65"/>
        <end position="89"/>
    </location>
</feature>
<comment type="caution">
    <text evidence="8">The sequence shown here is derived from an EMBL/GenBank/DDBJ whole genome shotgun (WGS) entry which is preliminary data.</text>
</comment>
<evidence type="ECO:0000313" key="8">
    <source>
        <dbReference type="EMBL" id="MBO8442962.1"/>
    </source>
</evidence>
<feature type="transmembrane region" description="Helical" evidence="7">
    <location>
        <begin position="231"/>
        <end position="262"/>
    </location>
</feature>
<keyword evidence="5 7" id="KW-0472">Membrane</keyword>
<dbReference type="AlphaFoldDB" id="A0A9D9E7R7"/>
<dbReference type="InterPro" id="IPR002549">
    <property type="entry name" value="AI-2E-like"/>
</dbReference>
<accession>A0A9D9E7R7</accession>
<evidence type="ECO:0000256" key="7">
    <source>
        <dbReference type="SAM" id="Phobius"/>
    </source>
</evidence>
<evidence type="ECO:0000256" key="4">
    <source>
        <dbReference type="ARBA" id="ARBA00022989"/>
    </source>
</evidence>
<feature type="transmembrane region" description="Helical" evidence="7">
    <location>
        <begin position="150"/>
        <end position="169"/>
    </location>
</feature>
<evidence type="ECO:0000256" key="5">
    <source>
        <dbReference type="ARBA" id="ARBA00023136"/>
    </source>
</evidence>
<dbReference type="EMBL" id="JADIMU010000027">
    <property type="protein sequence ID" value="MBO8442962.1"/>
    <property type="molecule type" value="Genomic_DNA"/>
</dbReference>
<dbReference type="PANTHER" id="PTHR21716">
    <property type="entry name" value="TRANSMEMBRANE PROTEIN"/>
    <property type="match status" value="1"/>
</dbReference>
<dbReference type="Proteomes" id="UP000823633">
    <property type="component" value="Unassembled WGS sequence"/>
</dbReference>
<organism evidence="8 9">
    <name type="scientific">Candidatus Aphodenecus pullistercoris</name>
    <dbReference type="NCBI Taxonomy" id="2840669"/>
    <lineage>
        <taxon>Bacteria</taxon>
        <taxon>Pseudomonadati</taxon>
        <taxon>Spirochaetota</taxon>
        <taxon>Spirochaetia</taxon>
        <taxon>Spirochaetales</taxon>
        <taxon>Candidatus Aphodenecus</taxon>
    </lineage>
</organism>
<keyword evidence="3 7" id="KW-0812">Transmembrane</keyword>
<reference evidence="8" key="2">
    <citation type="journal article" date="2021" name="PeerJ">
        <title>Extensive microbial diversity within the chicken gut microbiome revealed by metagenomics and culture.</title>
        <authorList>
            <person name="Gilroy R."/>
            <person name="Ravi A."/>
            <person name="Getino M."/>
            <person name="Pursley I."/>
            <person name="Horton D.L."/>
            <person name="Alikhan N.F."/>
            <person name="Baker D."/>
            <person name="Gharbi K."/>
            <person name="Hall N."/>
            <person name="Watson M."/>
            <person name="Adriaenssens E.M."/>
            <person name="Foster-Nyarko E."/>
            <person name="Jarju S."/>
            <person name="Secka A."/>
            <person name="Antonio M."/>
            <person name="Oren A."/>
            <person name="Chaudhuri R.R."/>
            <person name="La Ragione R."/>
            <person name="Hildebrand F."/>
            <person name="Pallen M.J."/>
        </authorList>
    </citation>
    <scope>NUCLEOTIDE SEQUENCE</scope>
    <source>
        <strain evidence="8">11167</strain>
    </source>
</reference>
<gene>
    <name evidence="8" type="ORF">IAC42_04310</name>
</gene>
<reference evidence="8" key="1">
    <citation type="submission" date="2020-10" db="EMBL/GenBank/DDBJ databases">
        <authorList>
            <person name="Gilroy R."/>
        </authorList>
    </citation>
    <scope>NUCLEOTIDE SEQUENCE</scope>
    <source>
        <strain evidence="8">11167</strain>
    </source>
</reference>
<evidence type="ECO:0000256" key="1">
    <source>
        <dbReference type="ARBA" id="ARBA00004141"/>
    </source>
</evidence>
<proteinExistence type="inferred from homology"/>
<feature type="transmembrane region" description="Helical" evidence="7">
    <location>
        <begin position="205"/>
        <end position="225"/>
    </location>
</feature>
<dbReference type="GO" id="GO:0055085">
    <property type="term" value="P:transmembrane transport"/>
    <property type="evidence" value="ECO:0007669"/>
    <property type="project" value="TreeGrafter"/>
</dbReference>
<evidence type="ECO:0000256" key="6">
    <source>
        <dbReference type="SAM" id="MobiDB-lite"/>
    </source>
</evidence>
<feature type="transmembrane region" description="Helical" evidence="7">
    <location>
        <begin position="296"/>
        <end position="316"/>
    </location>
</feature>
<dbReference type="PANTHER" id="PTHR21716:SF64">
    <property type="entry name" value="AI-2 TRANSPORT PROTEIN TQSA"/>
    <property type="match status" value="1"/>
</dbReference>
<feature type="transmembrane region" description="Helical" evidence="7">
    <location>
        <begin position="269"/>
        <end position="290"/>
    </location>
</feature>
<dbReference type="GO" id="GO:0016020">
    <property type="term" value="C:membrane"/>
    <property type="evidence" value="ECO:0007669"/>
    <property type="project" value="UniProtKB-SubCell"/>
</dbReference>
<sequence length="397" mass="44537">MKEVPASQISRQVRNMLAFAAVVLFLFVLKAASEVTLQIALALLVFAFVNPLVERLTRLRVPNIVAITLALALVVVIFFGFIYILILMVNMLVDRMPYYAERIRSLDALLSSYLVEYIPDAGEDFSILGYVSVDWYGLATSWLGSFSSKVISIFSDAMMVFVTLIFLLLERMTFLPKIAFAFPRDKSQKFSSMLGRINRQMTKYLLLKLVISLITGFLYYLTALVTGLDFALVWGVLATLLNFIPTIGSIIVTALTIIMAIIQFAPTAWMNVVYVIILTVSIEMILGNIIDPRIQGVQLNMSPLMILISLSVWGYIWGLPGMFLAVPIMSIIQIVCAIVPSLKPVAVLLSSGKSYIREYRMQEQGRRRKRKVQDEEPPQESPKGDIILPEGDNPKED</sequence>
<comment type="similarity">
    <text evidence="2">Belongs to the autoinducer-2 exporter (AI-2E) (TC 2.A.86) family.</text>
</comment>
<protein>
    <submittedName>
        <fullName evidence="8">AI-2E family transporter</fullName>
    </submittedName>
</protein>
<feature type="transmembrane region" description="Helical" evidence="7">
    <location>
        <begin position="35"/>
        <end position="53"/>
    </location>
</feature>
<evidence type="ECO:0000256" key="3">
    <source>
        <dbReference type="ARBA" id="ARBA00022692"/>
    </source>
</evidence>
<feature type="transmembrane region" description="Helical" evidence="7">
    <location>
        <begin position="12"/>
        <end position="29"/>
    </location>
</feature>
<keyword evidence="4 7" id="KW-1133">Transmembrane helix</keyword>
<feature type="region of interest" description="Disordered" evidence="6">
    <location>
        <begin position="361"/>
        <end position="397"/>
    </location>
</feature>
<evidence type="ECO:0000313" key="9">
    <source>
        <dbReference type="Proteomes" id="UP000823633"/>
    </source>
</evidence>
<comment type="subcellular location">
    <subcellularLocation>
        <location evidence="1">Membrane</location>
        <topology evidence="1">Multi-pass membrane protein</topology>
    </subcellularLocation>
</comment>
<name>A0A9D9E7R7_9SPIR</name>
<evidence type="ECO:0000256" key="2">
    <source>
        <dbReference type="ARBA" id="ARBA00009773"/>
    </source>
</evidence>
<dbReference type="Pfam" id="PF01594">
    <property type="entry name" value="AI-2E_transport"/>
    <property type="match status" value="1"/>
</dbReference>